<dbReference type="InterPro" id="IPR011991">
    <property type="entry name" value="ArsR-like_HTH"/>
</dbReference>
<feature type="transmembrane region" description="Helical" evidence="1">
    <location>
        <begin position="24"/>
        <end position="44"/>
    </location>
</feature>
<gene>
    <name evidence="3" type="ordered locus">Ssol_2840</name>
</gene>
<dbReference type="RefSeq" id="WP_009990146.1">
    <property type="nucleotide sequence ID" value="NZ_ACUK01000101.1"/>
</dbReference>
<evidence type="ECO:0000259" key="2">
    <source>
        <dbReference type="SMART" id="SM00418"/>
    </source>
</evidence>
<dbReference type="PANTHER" id="PTHR37318:SF1">
    <property type="entry name" value="BSL7504 PROTEIN"/>
    <property type="match status" value="1"/>
</dbReference>
<protein>
    <submittedName>
        <fullName evidence="3">Transcriptional regulator, ArsR family</fullName>
    </submittedName>
</protein>
<evidence type="ECO:0000256" key="1">
    <source>
        <dbReference type="SAM" id="Phobius"/>
    </source>
</evidence>
<keyword evidence="1" id="KW-0812">Transmembrane</keyword>
<reference evidence="3" key="1">
    <citation type="submission" date="2009-10" db="EMBL/GenBank/DDBJ databases">
        <title>Complete sequence of Sulfolobus solfataricus 98/2.</title>
        <authorList>
            <consortium name="US DOE Joint Genome Institute"/>
            <person name="Lucas S."/>
            <person name="Copeland A."/>
            <person name="Lapidus A."/>
            <person name="Glavina del Rio T."/>
            <person name="Tice H."/>
            <person name="Bruce D."/>
            <person name="Goodwin L."/>
            <person name="Pitluck S."/>
            <person name="Munk A.C."/>
            <person name="Brettin T."/>
            <person name="Detter J.C."/>
            <person name="Han C."/>
            <person name="Tapia R."/>
            <person name="Larimer F."/>
            <person name="Land M."/>
            <person name="Hauser L."/>
            <person name="Kyrpides N."/>
            <person name="Ovchinnikova G."/>
            <person name="Mead D."/>
        </authorList>
    </citation>
    <scope>NUCLEOTIDE SEQUENCE [LARGE SCALE GENOMIC DNA]</scope>
    <source>
        <strain evidence="3">98/2</strain>
    </source>
</reference>
<organism evidence="3">
    <name type="scientific">Saccharolobus solfataricus (strain 98/2)</name>
    <name type="common">Sulfolobus solfataricus</name>
    <dbReference type="NCBI Taxonomy" id="555311"/>
    <lineage>
        <taxon>Archaea</taxon>
        <taxon>Thermoproteota</taxon>
        <taxon>Thermoprotei</taxon>
        <taxon>Sulfolobales</taxon>
        <taxon>Sulfolobaceae</taxon>
        <taxon>Saccharolobus</taxon>
    </lineage>
</organism>
<sequence>MSNEEERIKELIQFLNNRALNNSVRLAILIALYTFGQMTFSELLEYSRIPKSSLTMHLQILEEEGLAVSKKGFTVNGVRTFVRITDKGKETVKEYFKIIGDVF</sequence>
<dbReference type="PANTHER" id="PTHR37318">
    <property type="entry name" value="BSL7504 PROTEIN"/>
    <property type="match status" value="1"/>
</dbReference>
<dbReference type="HOGENOM" id="CLU_142189_2_0_2"/>
<proteinExistence type="predicted"/>
<feature type="domain" description="HTH arsR-type" evidence="2">
    <location>
        <begin position="13"/>
        <end position="97"/>
    </location>
</feature>
<dbReference type="SMART" id="SM00418">
    <property type="entry name" value="HTH_ARSR"/>
    <property type="match status" value="1"/>
</dbReference>
<dbReference type="InterPro" id="IPR036388">
    <property type="entry name" value="WH-like_DNA-bd_sf"/>
</dbReference>
<dbReference type="EMBL" id="CP001800">
    <property type="protein sequence ID" value="ACX92917.1"/>
    <property type="molecule type" value="Genomic_DNA"/>
</dbReference>
<dbReference type="InterPro" id="IPR036390">
    <property type="entry name" value="WH_DNA-bd_sf"/>
</dbReference>
<accession>D0KQ13</accession>
<dbReference type="InterPro" id="IPR027395">
    <property type="entry name" value="WH_DNA-bd_dom"/>
</dbReference>
<dbReference type="KEGG" id="sol:Ssol_2840"/>
<dbReference type="SUPFAM" id="SSF46785">
    <property type="entry name" value="Winged helix' DNA-binding domain"/>
    <property type="match status" value="1"/>
</dbReference>
<dbReference type="InterPro" id="IPR001845">
    <property type="entry name" value="HTH_ArsR_DNA-bd_dom"/>
</dbReference>
<dbReference type="CDD" id="cd00090">
    <property type="entry name" value="HTH_ARSR"/>
    <property type="match status" value="1"/>
</dbReference>
<dbReference type="GeneID" id="1453620"/>
<dbReference type="AlphaFoldDB" id="D0KQ13"/>
<keyword evidence="1" id="KW-1133">Transmembrane helix</keyword>
<dbReference type="GO" id="GO:0003700">
    <property type="term" value="F:DNA-binding transcription factor activity"/>
    <property type="evidence" value="ECO:0007669"/>
    <property type="project" value="InterPro"/>
</dbReference>
<dbReference type="Pfam" id="PF13601">
    <property type="entry name" value="HTH_34"/>
    <property type="match status" value="1"/>
</dbReference>
<dbReference type="Gene3D" id="1.10.10.10">
    <property type="entry name" value="Winged helix-like DNA-binding domain superfamily/Winged helix DNA-binding domain"/>
    <property type="match status" value="1"/>
</dbReference>
<name>D0KQ13_SACS9</name>
<evidence type="ECO:0000313" key="3">
    <source>
        <dbReference type="EMBL" id="ACX92917.1"/>
    </source>
</evidence>
<keyword evidence="1" id="KW-0472">Membrane</keyword>